<evidence type="ECO:0000256" key="3">
    <source>
        <dbReference type="ARBA" id="ARBA00022833"/>
    </source>
</evidence>
<sequence>MVCCFVPCCNHVSGRSCKFYRFPADNLKRRRWARVVGRCDRAPTITSRLCSCHFPEGKERGPILFTNKDGTVCTEHKIPRYRPPRPVQKDVPAAAGVSASRLKSTNQPQTAITIDDGPPSQSFIVSDISPADSVIIEDISPEEALMTTYIIPVESVISSTPIFTKTTLRSPHVATQTELPNFERLENILLQAQLKDVREETRALKQKLKNFQSQYTPSRLSDEVVRMETGLPDRDCFNKVVECAVSLESSVNYRAGWKVKSLSIEDQVFLTLMKLKHNYKDFHLGALFSCGEGTIKNVTQTWTEVLRGLLDDSTPSPRGVKAQKKPNNHRLNTDLQTESATCSDYLSNSNEKETCC</sequence>
<evidence type="ECO:0000256" key="6">
    <source>
        <dbReference type="SAM" id="Coils"/>
    </source>
</evidence>
<keyword evidence="1" id="KW-0479">Metal-binding</keyword>
<evidence type="ECO:0000313" key="9">
    <source>
        <dbReference type="EMBL" id="KAL2091099.1"/>
    </source>
</evidence>
<dbReference type="PANTHER" id="PTHR23080">
    <property type="entry name" value="THAP DOMAIN PROTEIN"/>
    <property type="match status" value="1"/>
</dbReference>
<dbReference type="EMBL" id="JBHFQA010000011">
    <property type="protein sequence ID" value="KAL2091099.1"/>
    <property type="molecule type" value="Genomic_DNA"/>
</dbReference>
<evidence type="ECO:0000259" key="8">
    <source>
        <dbReference type="PROSITE" id="PS50950"/>
    </source>
</evidence>
<accession>A0ABD1JW59</accession>
<dbReference type="InterPro" id="IPR027805">
    <property type="entry name" value="Transposase_HTH_dom"/>
</dbReference>
<keyword evidence="2 5" id="KW-0863">Zinc-finger</keyword>
<dbReference type="SUPFAM" id="SSF57716">
    <property type="entry name" value="Glucocorticoid receptor-like (DNA-binding domain)"/>
    <property type="match status" value="1"/>
</dbReference>
<evidence type="ECO:0000256" key="4">
    <source>
        <dbReference type="ARBA" id="ARBA00023125"/>
    </source>
</evidence>
<keyword evidence="3" id="KW-0862">Zinc</keyword>
<keyword evidence="10" id="KW-1185">Reference proteome</keyword>
<keyword evidence="6" id="KW-0175">Coiled coil</keyword>
<evidence type="ECO:0000313" key="10">
    <source>
        <dbReference type="Proteomes" id="UP001591681"/>
    </source>
</evidence>
<feature type="domain" description="THAP-type" evidence="8">
    <location>
        <begin position="1"/>
        <end position="82"/>
    </location>
</feature>
<dbReference type="Pfam" id="PF05485">
    <property type="entry name" value="THAP"/>
    <property type="match status" value="1"/>
</dbReference>
<dbReference type="SMART" id="SM00980">
    <property type="entry name" value="THAP"/>
    <property type="match status" value="1"/>
</dbReference>
<dbReference type="Gene3D" id="6.20.210.20">
    <property type="entry name" value="THAP domain"/>
    <property type="match status" value="1"/>
</dbReference>
<dbReference type="InterPro" id="IPR038441">
    <property type="entry name" value="THAP_Znf_sf"/>
</dbReference>
<dbReference type="Proteomes" id="UP001591681">
    <property type="component" value="Unassembled WGS sequence"/>
</dbReference>
<keyword evidence="4 5" id="KW-0238">DNA-binding</keyword>
<evidence type="ECO:0000256" key="5">
    <source>
        <dbReference type="PROSITE-ProRule" id="PRU00309"/>
    </source>
</evidence>
<dbReference type="GO" id="GO:0008270">
    <property type="term" value="F:zinc ion binding"/>
    <property type="evidence" value="ECO:0007669"/>
    <property type="project" value="UniProtKB-KW"/>
</dbReference>
<feature type="compositionally biased region" description="Polar residues" evidence="7">
    <location>
        <begin position="101"/>
        <end position="112"/>
    </location>
</feature>
<dbReference type="AlphaFoldDB" id="A0ABD1JW59"/>
<protein>
    <recommendedName>
        <fullName evidence="8">THAP-type domain-containing protein</fullName>
    </recommendedName>
</protein>
<evidence type="ECO:0000256" key="1">
    <source>
        <dbReference type="ARBA" id="ARBA00022723"/>
    </source>
</evidence>
<dbReference type="GO" id="GO:0003677">
    <property type="term" value="F:DNA binding"/>
    <property type="evidence" value="ECO:0007669"/>
    <property type="project" value="UniProtKB-UniRule"/>
</dbReference>
<dbReference type="PANTHER" id="PTHR23080:SF133">
    <property type="entry name" value="SI:CH211-262I1.5-RELATED"/>
    <property type="match status" value="1"/>
</dbReference>
<evidence type="ECO:0000256" key="7">
    <source>
        <dbReference type="SAM" id="MobiDB-lite"/>
    </source>
</evidence>
<name>A0ABD1JW59_9TELE</name>
<dbReference type="Pfam" id="PF13613">
    <property type="entry name" value="HTH_Tnp_4"/>
    <property type="match status" value="1"/>
</dbReference>
<comment type="caution">
    <text evidence="9">The sequence shown here is derived from an EMBL/GenBank/DDBJ whole genome shotgun (WGS) entry which is preliminary data.</text>
</comment>
<gene>
    <name evidence="9" type="ORF">ACEWY4_013362</name>
</gene>
<feature type="coiled-coil region" evidence="6">
    <location>
        <begin position="187"/>
        <end position="214"/>
    </location>
</feature>
<dbReference type="PROSITE" id="PS50950">
    <property type="entry name" value="ZF_THAP"/>
    <property type="match status" value="1"/>
</dbReference>
<evidence type="ECO:0000256" key="2">
    <source>
        <dbReference type="ARBA" id="ARBA00022771"/>
    </source>
</evidence>
<dbReference type="InterPro" id="IPR006612">
    <property type="entry name" value="THAP_Znf"/>
</dbReference>
<feature type="region of interest" description="Disordered" evidence="7">
    <location>
        <begin position="84"/>
        <end position="116"/>
    </location>
</feature>
<organism evidence="9 10">
    <name type="scientific">Coilia grayii</name>
    <name type="common">Gray's grenadier anchovy</name>
    <dbReference type="NCBI Taxonomy" id="363190"/>
    <lineage>
        <taxon>Eukaryota</taxon>
        <taxon>Metazoa</taxon>
        <taxon>Chordata</taxon>
        <taxon>Craniata</taxon>
        <taxon>Vertebrata</taxon>
        <taxon>Euteleostomi</taxon>
        <taxon>Actinopterygii</taxon>
        <taxon>Neopterygii</taxon>
        <taxon>Teleostei</taxon>
        <taxon>Clupei</taxon>
        <taxon>Clupeiformes</taxon>
        <taxon>Clupeoidei</taxon>
        <taxon>Engraulidae</taxon>
        <taxon>Coilinae</taxon>
        <taxon>Coilia</taxon>
    </lineage>
</organism>
<proteinExistence type="predicted"/>
<reference evidence="9 10" key="1">
    <citation type="submission" date="2024-09" db="EMBL/GenBank/DDBJ databases">
        <title>A chromosome-level genome assembly of Gray's grenadier anchovy, Coilia grayii.</title>
        <authorList>
            <person name="Fu Z."/>
        </authorList>
    </citation>
    <scope>NUCLEOTIDE SEQUENCE [LARGE SCALE GENOMIC DNA]</scope>
    <source>
        <strain evidence="9">G4</strain>
        <tissue evidence="9">Muscle</tissue>
    </source>
</reference>